<dbReference type="SUPFAM" id="SSF81296">
    <property type="entry name" value="E set domains"/>
    <property type="match status" value="1"/>
</dbReference>
<dbReference type="Gene3D" id="3.40.50.300">
    <property type="entry name" value="P-loop containing nucleotide triphosphate hydrolases"/>
    <property type="match status" value="3"/>
</dbReference>
<evidence type="ECO:0000256" key="1">
    <source>
        <dbReference type="ARBA" id="ARBA00004496"/>
    </source>
</evidence>
<dbReference type="SUPFAM" id="SSF46785">
    <property type="entry name" value="Winged helix' DNA-binding domain"/>
    <property type="match status" value="2"/>
</dbReference>
<evidence type="ECO:0000256" key="3">
    <source>
        <dbReference type="ARBA" id="ARBA00022737"/>
    </source>
</evidence>
<organism evidence="10 11">
    <name type="scientific">Oopsacas minuta</name>
    <dbReference type="NCBI Taxonomy" id="111878"/>
    <lineage>
        <taxon>Eukaryota</taxon>
        <taxon>Metazoa</taxon>
        <taxon>Porifera</taxon>
        <taxon>Hexactinellida</taxon>
        <taxon>Hexasterophora</taxon>
        <taxon>Lyssacinosida</taxon>
        <taxon>Leucopsacidae</taxon>
        <taxon>Oopsacas</taxon>
    </lineage>
</organism>
<dbReference type="FunFam" id="1.10.10.10:FF:000024">
    <property type="entry name" value="U5 small nuclear ribonucleoprotein helicase"/>
    <property type="match status" value="1"/>
</dbReference>
<dbReference type="GO" id="GO:0005737">
    <property type="term" value="C:cytoplasm"/>
    <property type="evidence" value="ECO:0007669"/>
    <property type="project" value="UniProtKB-SubCell"/>
</dbReference>
<dbReference type="InterPro" id="IPR014001">
    <property type="entry name" value="Helicase_ATP-bd"/>
</dbReference>
<dbReference type="CDD" id="cd18795">
    <property type="entry name" value="SF2_C_Ski2"/>
    <property type="match status" value="2"/>
</dbReference>
<feature type="domain" description="Helicase C-terminal" evidence="9">
    <location>
        <begin position="1"/>
        <end position="117"/>
    </location>
</feature>
<dbReference type="Gene3D" id="1.10.10.10">
    <property type="entry name" value="Winged helix-like DNA-binding domain superfamily/Winged helix DNA-binding domain"/>
    <property type="match status" value="2"/>
</dbReference>
<feature type="domain" description="Helicase C-terminal" evidence="9">
    <location>
        <begin position="764"/>
        <end position="958"/>
    </location>
</feature>
<dbReference type="EMBL" id="JAKMXF010000111">
    <property type="protein sequence ID" value="KAI6657394.1"/>
    <property type="molecule type" value="Genomic_DNA"/>
</dbReference>
<proteinExistence type="predicted"/>
<dbReference type="PANTHER" id="PTHR47961:SF4">
    <property type="entry name" value="ACTIVATING SIGNAL COINTEGRATOR 1 COMPLEX SUBUNIT 3"/>
    <property type="match status" value="1"/>
</dbReference>
<keyword evidence="4" id="KW-0547">Nucleotide-binding</keyword>
<evidence type="ECO:0000256" key="4">
    <source>
        <dbReference type="ARBA" id="ARBA00022741"/>
    </source>
</evidence>
<name>A0AAV7KBD5_9METZ</name>
<dbReference type="InterPro" id="IPR004179">
    <property type="entry name" value="Sec63-dom"/>
</dbReference>
<evidence type="ECO:0000256" key="7">
    <source>
        <dbReference type="ARBA" id="ARBA00022840"/>
    </source>
</evidence>
<dbReference type="PANTHER" id="PTHR47961">
    <property type="entry name" value="DNA POLYMERASE THETA, PUTATIVE (AFU_ORTHOLOGUE AFUA_1G05260)-RELATED"/>
    <property type="match status" value="1"/>
</dbReference>
<protein>
    <recommendedName>
        <fullName evidence="12">Activating signal cointegrator 1 complex subunit 3</fullName>
    </recommendedName>
</protein>
<dbReference type="InterPro" id="IPR027417">
    <property type="entry name" value="P-loop_NTPase"/>
</dbReference>
<dbReference type="FunFam" id="2.60.40.150:FF:000004">
    <property type="entry name" value="RNA helicase, activating signal cointegrator 1"/>
    <property type="match status" value="1"/>
</dbReference>
<dbReference type="InterPro" id="IPR035892">
    <property type="entry name" value="C2_domain_sf"/>
</dbReference>
<dbReference type="Gene3D" id="1.10.3380.10">
    <property type="entry name" value="Sec63 N-terminal domain-like domain"/>
    <property type="match status" value="2"/>
</dbReference>
<dbReference type="SMART" id="SM00487">
    <property type="entry name" value="DEXDc"/>
    <property type="match status" value="1"/>
</dbReference>
<keyword evidence="2" id="KW-0963">Cytoplasm</keyword>
<evidence type="ECO:0000256" key="5">
    <source>
        <dbReference type="ARBA" id="ARBA00022801"/>
    </source>
</evidence>
<dbReference type="GO" id="GO:0004386">
    <property type="term" value="F:helicase activity"/>
    <property type="evidence" value="ECO:0007669"/>
    <property type="project" value="UniProtKB-KW"/>
</dbReference>
<dbReference type="InterPro" id="IPR036388">
    <property type="entry name" value="WH-like_DNA-bd_sf"/>
</dbReference>
<dbReference type="FunFam" id="1.10.10.10:FF:000012">
    <property type="entry name" value="U5 small nuclear ribonucleoprotein helicase"/>
    <property type="match status" value="1"/>
</dbReference>
<gene>
    <name evidence="10" type="ORF">LOD99_142</name>
</gene>
<comment type="caution">
    <text evidence="10">The sequence shown here is derived from an EMBL/GenBank/DDBJ whole genome shotgun (WGS) entry which is preliminary data.</text>
</comment>
<keyword evidence="6" id="KW-0347">Helicase</keyword>
<dbReference type="SMART" id="SM00973">
    <property type="entry name" value="Sec63"/>
    <property type="match status" value="2"/>
</dbReference>
<evidence type="ECO:0000259" key="8">
    <source>
        <dbReference type="PROSITE" id="PS51192"/>
    </source>
</evidence>
<dbReference type="Pfam" id="PF00271">
    <property type="entry name" value="Helicase_C"/>
    <property type="match status" value="1"/>
</dbReference>
<evidence type="ECO:0008006" key="12">
    <source>
        <dbReference type="Google" id="ProtNLM"/>
    </source>
</evidence>
<comment type="subcellular location">
    <subcellularLocation>
        <location evidence="1">Cytoplasm</location>
    </subcellularLocation>
</comment>
<dbReference type="GO" id="GO:0180022">
    <property type="term" value="C:RQC-trigger complex"/>
    <property type="evidence" value="ECO:0007669"/>
    <property type="project" value="UniProtKB-ARBA"/>
</dbReference>
<dbReference type="CDD" id="cd18022">
    <property type="entry name" value="DEXHc_ASCC3_2"/>
    <property type="match status" value="1"/>
</dbReference>
<dbReference type="GO" id="GO:0016787">
    <property type="term" value="F:hydrolase activity"/>
    <property type="evidence" value="ECO:0007669"/>
    <property type="project" value="UniProtKB-KW"/>
</dbReference>
<evidence type="ECO:0000259" key="9">
    <source>
        <dbReference type="PROSITE" id="PS51194"/>
    </source>
</evidence>
<dbReference type="Pfam" id="PF00270">
    <property type="entry name" value="DEAD"/>
    <property type="match status" value="1"/>
</dbReference>
<accession>A0AAV7KBD5</accession>
<dbReference type="Proteomes" id="UP001165289">
    <property type="component" value="Unassembled WGS sequence"/>
</dbReference>
<dbReference type="Gene3D" id="2.60.40.150">
    <property type="entry name" value="C2 domain"/>
    <property type="match status" value="2"/>
</dbReference>
<keyword evidence="3" id="KW-0677">Repeat</keyword>
<reference evidence="10 11" key="1">
    <citation type="journal article" date="2023" name="BMC Biol.">
        <title>The compact genome of the sponge Oopsacas minuta (Hexactinellida) is lacking key metazoan core genes.</title>
        <authorList>
            <person name="Santini S."/>
            <person name="Schenkelaars Q."/>
            <person name="Jourda C."/>
            <person name="Duchesne M."/>
            <person name="Belahbib H."/>
            <person name="Rocher C."/>
            <person name="Selva M."/>
            <person name="Riesgo A."/>
            <person name="Vervoort M."/>
            <person name="Leys S.P."/>
            <person name="Kodjabachian L."/>
            <person name="Le Bivic A."/>
            <person name="Borchiellini C."/>
            <person name="Claverie J.M."/>
            <person name="Renard E."/>
        </authorList>
    </citation>
    <scope>NUCLEOTIDE SEQUENCE [LARGE SCALE GENOMIC DNA]</scope>
    <source>
        <strain evidence="10">SPO-2</strain>
    </source>
</reference>
<dbReference type="GO" id="GO:0005634">
    <property type="term" value="C:nucleus"/>
    <property type="evidence" value="ECO:0007669"/>
    <property type="project" value="TreeGrafter"/>
</dbReference>
<dbReference type="InterPro" id="IPR050474">
    <property type="entry name" value="Hel308_SKI2-like"/>
</dbReference>
<keyword evidence="11" id="KW-1185">Reference proteome</keyword>
<dbReference type="FunFam" id="3.40.50.300:FF:000231">
    <property type="entry name" value="Activating signal cointegrator 1 complex subunit 3"/>
    <property type="match status" value="1"/>
</dbReference>
<evidence type="ECO:0000313" key="10">
    <source>
        <dbReference type="EMBL" id="KAI6657394.1"/>
    </source>
</evidence>
<dbReference type="FunFam" id="1.10.3380.10:FF:000002">
    <property type="entry name" value="Activating signal cointegrator 1 complex subunit 3"/>
    <property type="match status" value="1"/>
</dbReference>
<dbReference type="SUPFAM" id="SSF52540">
    <property type="entry name" value="P-loop containing nucleoside triphosphate hydrolases"/>
    <property type="match status" value="3"/>
</dbReference>
<dbReference type="InterPro" id="IPR001650">
    <property type="entry name" value="Helicase_C-like"/>
</dbReference>
<dbReference type="GO" id="GO:0005524">
    <property type="term" value="F:ATP binding"/>
    <property type="evidence" value="ECO:0007669"/>
    <property type="project" value="UniProtKB-KW"/>
</dbReference>
<evidence type="ECO:0000313" key="11">
    <source>
        <dbReference type="Proteomes" id="UP001165289"/>
    </source>
</evidence>
<sequence>MPRRDRTLVEDLFTRKLAQVLVCTATLAWGVNLPARAVIIKGTQIYDAEKSAFVDIGILDVLQIFGRAGRPQYDNIGEGMIITTHDKLSHYLSLLTRQKPIESQFIDKLADNLNAELVLGTVTTVEEAVQWLKYTYLYVRMQKSPLTYGMKLPLQSGPGEKSAKLDAFCHELITAAASSLDKIKMIRFTEKTGFIYPTDLGRTASHYYIKFDTIEIIGETMLPHLDDMSLFGLVSKAKEFEQVKVRDEEMPELKMLESECWLPVLGGPGNPHGKVNILLQAHISRKRVETFSLISDLHYISQNGGRILRGLFDIALKKGWPRVTMTLLVLAKCVDWQLWPSDHPLCQMQSMLSQDLFEKLRTREDLSLERLEEMGEQEIGRMIHYQRGGAVVKKCARQFPCLKLKSVVQPITRTVLRVRVTILPNFEWNERIHGNSLSWWFWVTDSENDHMYYSEFVSINKKQIRTEEDIELVFTIPIFEPIPAQYLLYAVSDIWLHCETIETLSFKHLVLPEIYPPHSELLDLQPLKKTALKNEDYESIFTFSYFNPIQTQVFHSVYHSDQNILLGAPTGSGKTVIAELAMFRVFNHYPGAKCVYVAPLKALVRERMKDWTIRLGNNLRKRVIELTGDVTPDIHAIQSADVIVTTPEKWDGISRSWQTRSYVRSVMLLIIDEIHLLGEDRGPVLEVIVSRTNFISSQTESKLRIIGLSTALANARDLAEWLGIKAGGLFNFKPSVRPVPLEVHIEGFPGKHYCPRMATMNKPAFKSILTHSPHKPVLIFVSSRRQTRLTALDLIGFLALEGPKQWLKMVEDENLDSLLREVQDPNLSHFLSFGIGVHHAGLHENDRKIAEQLFVDQRIQILIATSTLAWGVNFPAHLVIVKGTEYYDGKLKRYIDFPITDVLQMMGRAGRPQFDNEGVAVILVHNIKKDFYKKFLYEPFPVESSLLEVIPDHLNAEIVSGSIKTRQDCIDYLTWTYLFRRIFLNPSYYHMEGVDEKNVNTFLSSIIGDALRKLEAASCIFVEDTGEIRSLQYGRVASFYYLKHGTMRLFKNRLSVECSLIELIKVMCNAEEYAELPVRHNEDILNKELASCLPVLVADNFDSPHTKTFLLYQSHFSRSHLPIADYVTDRKSVLDQSFRILNAMLDIVAAESLLEQTLSTIHIIQMVSQACWVSEPSLLMLPHVTMQSLEYFKFANPPTQQLVVIESISELICAMSRSPEVLEEMLREHFTIQQILAMTQFVKRLPSLRVEFSLKVQLIDDTVKPVQSSITPDRITLFHLIPGKEHIVEVRLQQTEKRAGIKGSRADTPRFPKPKDEGWWIILGESSAGSLISMKRVTGVKRVSNISLAFTSPTKPALHELRLFLMSDSYIGLDQRFNIHVEVMKEC</sequence>
<dbReference type="Pfam" id="PF02889">
    <property type="entry name" value="Sec63"/>
    <property type="match status" value="2"/>
</dbReference>
<dbReference type="PROSITE" id="PS51194">
    <property type="entry name" value="HELICASE_CTER"/>
    <property type="match status" value="2"/>
</dbReference>
<keyword evidence="7" id="KW-0067">ATP-binding</keyword>
<dbReference type="InterPro" id="IPR011545">
    <property type="entry name" value="DEAD/DEAH_box_helicase_dom"/>
</dbReference>
<dbReference type="SUPFAM" id="SSF158702">
    <property type="entry name" value="Sec63 N-terminal domain-like"/>
    <property type="match status" value="2"/>
</dbReference>
<dbReference type="FunFam" id="2.60.40.150:FF:000113">
    <property type="entry name" value="activating signal cointegrator 1 complex subunit 3"/>
    <property type="match status" value="1"/>
</dbReference>
<dbReference type="GO" id="GO:0003676">
    <property type="term" value="F:nucleic acid binding"/>
    <property type="evidence" value="ECO:0007669"/>
    <property type="project" value="InterPro"/>
</dbReference>
<dbReference type="InterPro" id="IPR057842">
    <property type="entry name" value="WH_MER3"/>
</dbReference>
<dbReference type="FunFam" id="3.40.50.300:FF:000198">
    <property type="entry name" value="Activating signal cointegrator 1 complex subunit"/>
    <property type="match status" value="1"/>
</dbReference>
<evidence type="ECO:0000256" key="6">
    <source>
        <dbReference type="ARBA" id="ARBA00022806"/>
    </source>
</evidence>
<dbReference type="FunFam" id="1.10.3380.10:FF:000001">
    <property type="entry name" value="U5 small nuclear ribonucleoprotein helicase"/>
    <property type="match status" value="1"/>
</dbReference>
<dbReference type="Gene3D" id="1.10.150.20">
    <property type="entry name" value="5' to 3' exonuclease, C-terminal subdomain"/>
    <property type="match status" value="1"/>
</dbReference>
<keyword evidence="5" id="KW-0378">Hydrolase</keyword>
<dbReference type="InterPro" id="IPR014756">
    <property type="entry name" value="Ig_E-set"/>
</dbReference>
<dbReference type="PROSITE" id="PS51192">
    <property type="entry name" value="HELICASE_ATP_BIND_1"/>
    <property type="match status" value="1"/>
</dbReference>
<feature type="domain" description="Helicase ATP-binding" evidence="8">
    <location>
        <begin position="555"/>
        <end position="730"/>
    </location>
</feature>
<dbReference type="SMART" id="SM00490">
    <property type="entry name" value="HELICc"/>
    <property type="match status" value="2"/>
</dbReference>
<dbReference type="Pfam" id="PF23445">
    <property type="entry name" value="WHD_SNRNP200"/>
    <property type="match status" value="2"/>
</dbReference>
<evidence type="ECO:0000256" key="2">
    <source>
        <dbReference type="ARBA" id="ARBA00022490"/>
    </source>
</evidence>
<dbReference type="InterPro" id="IPR036390">
    <property type="entry name" value="WH_DNA-bd_sf"/>
</dbReference>